<dbReference type="InterPro" id="IPR007016">
    <property type="entry name" value="O-antigen_ligase-rel_domated"/>
</dbReference>
<evidence type="ECO:0000313" key="8">
    <source>
        <dbReference type="Proteomes" id="UP001625374"/>
    </source>
</evidence>
<dbReference type="GO" id="GO:0016874">
    <property type="term" value="F:ligase activity"/>
    <property type="evidence" value="ECO:0007669"/>
    <property type="project" value="UniProtKB-KW"/>
</dbReference>
<dbReference type="RefSeq" id="WP_407143643.1">
    <property type="nucleotide sequence ID" value="NZ_JBGQQI010000022.1"/>
</dbReference>
<keyword evidence="2 5" id="KW-0812">Transmembrane</keyword>
<evidence type="ECO:0000259" key="6">
    <source>
        <dbReference type="Pfam" id="PF04932"/>
    </source>
</evidence>
<feature type="transmembrane region" description="Helical" evidence="5">
    <location>
        <begin position="67"/>
        <end position="86"/>
    </location>
</feature>
<feature type="transmembrane region" description="Helical" evidence="5">
    <location>
        <begin position="350"/>
        <end position="369"/>
    </location>
</feature>
<feature type="transmembrane region" description="Helical" evidence="5">
    <location>
        <begin position="229"/>
        <end position="248"/>
    </location>
</feature>
<feature type="transmembrane region" description="Helical" evidence="5">
    <location>
        <begin position="127"/>
        <end position="145"/>
    </location>
</feature>
<sequence length="400" mass="45000">MIFRDLNLIVFLRKVAIFLIYTFPFIPLFNIGSKVIQIEMLVFFLVLVAFIIELSKVNLKYLSKNNGPLIFVLWIFSLLTVISLFYTSDVILAQLQDLSYWILSLSPLILIKGKFNGNSPYDYVRCIMLSSIVGSIIVIAIKISSDTILRSTGFMSSANLAGALFALTCIISLGYYLEFKSKLFLSTFVINIVAIFATGSRESLLTVIISILIIGLLLLYNSRKHVIRWIIVLTTLIISSIFLLNSLFTDILHRYLVTLTSVFTGSESEMNLAFSDRLILWEELIDRLVENPITPLGFQGLSVTGTFGLYAHNMFLQALVIGGVIGLIAFLMLLVIIYKYCIKNYKKQPSPVSASILALIIGYSLTGMVSDHFLNFFTWNFVMFTVLKQQVESLLTKNGV</sequence>
<dbReference type="Pfam" id="PF04932">
    <property type="entry name" value="Wzy_C"/>
    <property type="match status" value="1"/>
</dbReference>
<evidence type="ECO:0000313" key="7">
    <source>
        <dbReference type="EMBL" id="MFL2103264.1"/>
    </source>
</evidence>
<keyword evidence="3 5" id="KW-1133">Transmembrane helix</keyword>
<dbReference type="PANTHER" id="PTHR37422:SF13">
    <property type="entry name" value="LIPOPOLYSACCHARIDE BIOSYNTHESIS PROTEIN PA4999-RELATED"/>
    <property type="match status" value="1"/>
</dbReference>
<feature type="domain" description="O-antigen ligase-related" evidence="6">
    <location>
        <begin position="187"/>
        <end position="331"/>
    </location>
</feature>
<feature type="transmembrane region" description="Helical" evidence="5">
    <location>
        <begin position="35"/>
        <end position="55"/>
    </location>
</feature>
<keyword evidence="4 5" id="KW-0472">Membrane</keyword>
<evidence type="ECO:0000256" key="4">
    <source>
        <dbReference type="ARBA" id="ARBA00023136"/>
    </source>
</evidence>
<evidence type="ECO:0000256" key="1">
    <source>
        <dbReference type="ARBA" id="ARBA00004141"/>
    </source>
</evidence>
<proteinExistence type="predicted"/>
<accession>A0ABW8UPC0</accession>
<comment type="subcellular location">
    <subcellularLocation>
        <location evidence="1">Membrane</location>
        <topology evidence="1">Multi-pass membrane protein</topology>
    </subcellularLocation>
</comment>
<gene>
    <name evidence="7" type="ORF">ACEN37_08340</name>
</gene>
<name>A0ABW8UPC0_9LACT</name>
<protein>
    <submittedName>
        <fullName evidence="7">O-antigen ligase family protein</fullName>
    </submittedName>
</protein>
<feature type="transmembrane region" description="Helical" evidence="5">
    <location>
        <begin position="157"/>
        <end position="176"/>
    </location>
</feature>
<evidence type="ECO:0000256" key="3">
    <source>
        <dbReference type="ARBA" id="ARBA00022989"/>
    </source>
</evidence>
<organism evidence="7 8">
    <name type="scientific">Marinilactibacillus psychrotolerans</name>
    <dbReference type="NCBI Taxonomy" id="191770"/>
    <lineage>
        <taxon>Bacteria</taxon>
        <taxon>Bacillati</taxon>
        <taxon>Bacillota</taxon>
        <taxon>Bacilli</taxon>
        <taxon>Lactobacillales</taxon>
        <taxon>Carnobacteriaceae</taxon>
        <taxon>Marinilactibacillus</taxon>
    </lineage>
</organism>
<feature type="transmembrane region" description="Helical" evidence="5">
    <location>
        <begin position="12"/>
        <end position="29"/>
    </location>
</feature>
<feature type="transmembrane region" description="Helical" evidence="5">
    <location>
        <begin position="314"/>
        <end position="338"/>
    </location>
</feature>
<evidence type="ECO:0000256" key="2">
    <source>
        <dbReference type="ARBA" id="ARBA00022692"/>
    </source>
</evidence>
<keyword evidence="7" id="KW-0436">Ligase</keyword>
<evidence type="ECO:0000256" key="5">
    <source>
        <dbReference type="SAM" id="Phobius"/>
    </source>
</evidence>
<comment type="caution">
    <text evidence="7">The sequence shown here is derived from an EMBL/GenBank/DDBJ whole genome shotgun (WGS) entry which is preliminary data.</text>
</comment>
<keyword evidence="8" id="KW-1185">Reference proteome</keyword>
<dbReference type="InterPro" id="IPR051533">
    <property type="entry name" value="WaaL-like"/>
</dbReference>
<feature type="transmembrane region" description="Helical" evidence="5">
    <location>
        <begin position="205"/>
        <end position="222"/>
    </location>
</feature>
<dbReference type="Proteomes" id="UP001625374">
    <property type="component" value="Unassembled WGS sequence"/>
</dbReference>
<dbReference type="PANTHER" id="PTHR37422">
    <property type="entry name" value="TEICHURONIC ACID BIOSYNTHESIS PROTEIN TUAE"/>
    <property type="match status" value="1"/>
</dbReference>
<reference evidence="7 8" key="1">
    <citation type="submission" date="2024-08" db="EMBL/GenBank/DDBJ databases">
        <authorList>
            <person name="Arias E."/>
        </authorList>
    </citation>
    <scope>NUCLEOTIDE SEQUENCE [LARGE SCALE GENOMIC DNA]</scope>
    <source>
        <strain evidence="7 8">FAM 24106</strain>
    </source>
</reference>
<dbReference type="EMBL" id="JBGQQK010000023">
    <property type="protein sequence ID" value="MFL2103264.1"/>
    <property type="molecule type" value="Genomic_DNA"/>
</dbReference>